<feature type="transmembrane region" description="Helical" evidence="3">
    <location>
        <begin position="185"/>
        <end position="205"/>
    </location>
</feature>
<reference evidence="7 9" key="3">
    <citation type="submission" date="2016-10" db="EMBL/GenBank/DDBJ databases">
        <authorList>
            <person name="Varghese N."/>
            <person name="Submissions S."/>
        </authorList>
    </citation>
    <scope>NUCLEOTIDE SEQUENCE [LARGE SCALE GENOMIC DNA]</scope>
    <source>
        <strain evidence="7 9">CGMCC 1.7071</strain>
    </source>
</reference>
<evidence type="ECO:0000256" key="3">
    <source>
        <dbReference type="SAM" id="Phobius"/>
    </source>
</evidence>
<dbReference type="InterPro" id="IPR003018">
    <property type="entry name" value="GAF"/>
</dbReference>
<dbReference type="InterPro" id="IPR000160">
    <property type="entry name" value="GGDEF_dom"/>
</dbReference>
<gene>
    <name evidence="6" type="primary">pleD_1</name>
    <name evidence="6" type="ORF">RTCCBAU85039_2250</name>
    <name evidence="7" type="ORF">SAMN05216228_1008209</name>
</gene>
<dbReference type="OrthoDB" id="9812260at2"/>
<dbReference type="SUPFAM" id="SSF55073">
    <property type="entry name" value="Nucleotide cyclase"/>
    <property type="match status" value="1"/>
</dbReference>
<dbReference type="GO" id="GO:0007165">
    <property type="term" value="P:signal transduction"/>
    <property type="evidence" value="ECO:0007669"/>
    <property type="project" value="InterPro"/>
</dbReference>
<feature type="domain" description="GGDEF" evidence="5">
    <location>
        <begin position="456"/>
        <end position="588"/>
    </location>
</feature>
<dbReference type="SUPFAM" id="SSF158472">
    <property type="entry name" value="HAMP domain-like"/>
    <property type="match status" value="1"/>
</dbReference>
<dbReference type="NCBIfam" id="TIGR00254">
    <property type="entry name" value="GGDEF"/>
    <property type="match status" value="1"/>
</dbReference>
<reference evidence="8" key="1">
    <citation type="submission" date="2016-10" db="EMBL/GenBank/DDBJ databases">
        <authorList>
            <person name="Wibberg D."/>
        </authorList>
    </citation>
    <scope>NUCLEOTIDE SEQUENCE [LARGE SCALE GENOMIC DNA]</scope>
</reference>
<dbReference type="InterPro" id="IPR029016">
    <property type="entry name" value="GAF-like_dom_sf"/>
</dbReference>
<dbReference type="STRING" id="501024.RTCCBAU85039_2250"/>
<dbReference type="FunFam" id="3.30.70.270:FF:000001">
    <property type="entry name" value="Diguanylate cyclase domain protein"/>
    <property type="match status" value="1"/>
</dbReference>
<evidence type="ECO:0000256" key="1">
    <source>
        <dbReference type="ARBA" id="ARBA00012528"/>
    </source>
</evidence>
<evidence type="ECO:0000313" key="6">
    <source>
        <dbReference type="EMBL" id="SEH77091.1"/>
    </source>
</evidence>
<dbReference type="Gene3D" id="3.30.70.270">
    <property type="match status" value="1"/>
</dbReference>
<keyword evidence="3" id="KW-0812">Transmembrane</keyword>
<evidence type="ECO:0000259" key="4">
    <source>
        <dbReference type="PROSITE" id="PS50885"/>
    </source>
</evidence>
<keyword evidence="3" id="KW-0472">Membrane</keyword>
<dbReference type="EMBL" id="FNXB01000010">
    <property type="protein sequence ID" value="SEH77091.1"/>
    <property type="molecule type" value="Genomic_DNA"/>
</dbReference>
<dbReference type="Proteomes" id="UP000198939">
    <property type="component" value="Unassembled WGS sequence"/>
</dbReference>
<dbReference type="Pfam" id="PF00990">
    <property type="entry name" value="GGDEF"/>
    <property type="match status" value="1"/>
</dbReference>
<dbReference type="PROSITE" id="PS50887">
    <property type="entry name" value="GGDEF"/>
    <property type="match status" value="1"/>
</dbReference>
<dbReference type="Gene3D" id="3.30.450.40">
    <property type="match status" value="1"/>
</dbReference>
<dbReference type="InterPro" id="IPR003660">
    <property type="entry name" value="HAMP_dom"/>
</dbReference>
<feature type="domain" description="HAMP" evidence="4">
    <location>
        <begin position="207"/>
        <end position="260"/>
    </location>
</feature>
<keyword evidence="9" id="KW-1185">Reference proteome</keyword>
<accession>A0A1H8K607</accession>
<dbReference type="SMART" id="SM00267">
    <property type="entry name" value="GGDEF"/>
    <property type="match status" value="1"/>
</dbReference>
<protein>
    <recommendedName>
        <fullName evidence="1">diguanylate cyclase</fullName>
        <ecNumber evidence="1">2.7.7.65</ecNumber>
    </recommendedName>
</protein>
<dbReference type="RefSeq" id="WP_072374687.1">
    <property type="nucleotide sequence ID" value="NZ_FNXB01000010.1"/>
</dbReference>
<dbReference type="EC" id="2.7.7.65" evidence="1"/>
<proteinExistence type="predicted"/>
<dbReference type="PANTHER" id="PTHR45138:SF9">
    <property type="entry name" value="DIGUANYLATE CYCLASE DGCM-RELATED"/>
    <property type="match status" value="1"/>
</dbReference>
<dbReference type="PROSITE" id="PS50885">
    <property type="entry name" value="HAMP"/>
    <property type="match status" value="1"/>
</dbReference>
<feature type="transmembrane region" description="Helical" evidence="3">
    <location>
        <begin position="6"/>
        <end position="27"/>
    </location>
</feature>
<dbReference type="InterPro" id="IPR043128">
    <property type="entry name" value="Rev_trsase/Diguanyl_cyclase"/>
</dbReference>
<dbReference type="InterPro" id="IPR029787">
    <property type="entry name" value="Nucleotide_cyclase"/>
</dbReference>
<keyword evidence="3" id="KW-1133">Transmembrane helix</keyword>
<evidence type="ECO:0000313" key="7">
    <source>
        <dbReference type="EMBL" id="SEN88422.1"/>
    </source>
</evidence>
<organism evidence="6 8">
    <name type="scientific">Rhizobium tibeticum</name>
    <dbReference type="NCBI Taxonomy" id="501024"/>
    <lineage>
        <taxon>Bacteria</taxon>
        <taxon>Pseudomonadati</taxon>
        <taxon>Pseudomonadota</taxon>
        <taxon>Alphaproteobacteria</taxon>
        <taxon>Hyphomicrobiales</taxon>
        <taxon>Rhizobiaceae</taxon>
        <taxon>Rhizobium/Agrobacterium group</taxon>
        <taxon>Rhizobium</taxon>
    </lineage>
</organism>
<dbReference type="SMART" id="SM00065">
    <property type="entry name" value="GAF"/>
    <property type="match status" value="1"/>
</dbReference>
<evidence type="ECO:0000259" key="5">
    <source>
        <dbReference type="PROSITE" id="PS50887"/>
    </source>
</evidence>
<dbReference type="CDD" id="cd01949">
    <property type="entry name" value="GGDEF"/>
    <property type="match status" value="1"/>
</dbReference>
<comment type="catalytic activity">
    <reaction evidence="2">
        <text>2 GTP = 3',3'-c-di-GMP + 2 diphosphate</text>
        <dbReference type="Rhea" id="RHEA:24898"/>
        <dbReference type="ChEBI" id="CHEBI:33019"/>
        <dbReference type="ChEBI" id="CHEBI:37565"/>
        <dbReference type="ChEBI" id="CHEBI:58805"/>
        <dbReference type="EC" id="2.7.7.65"/>
    </reaction>
</comment>
<dbReference type="SMART" id="SM00304">
    <property type="entry name" value="HAMP"/>
    <property type="match status" value="1"/>
</dbReference>
<dbReference type="Proteomes" id="UP000183063">
    <property type="component" value="Unassembled WGS sequence"/>
</dbReference>
<dbReference type="GO" id="GO:0043709">
    <property type="term" value="P:cell adhesion involved in single-species biofilm formation"/>
    <property type="evidence" value="ECO:0007669"/>
    <property type="project" value="TreeGrafter"/>
</dbReference>
<dbReference type="SUPFAM" id="SSF55781">
    <property type="entry name" value="GAF domain-like"/>
    <property type="match status" value="1"/>
</dbReference>
<dbReference type="InterPro" id="IPR050469">
    <property type="entry name" value="Diguanylate_Cyclase"/>
</dbReference>
<dbReference type="GO" id="GO:1902201">
    <property type="term" value="P:negative regulation of bacterial-type flagellum-dependent cell motility"/>
    <property type="evidence" value="ECO:0007669"/>
    <property type="project" value="TreeGrafter"/>
</dbReference>
<name>A0A1H8K607_9HYPH</name>
<dbReference type="AlphaFoldDB" id="A0A1H8K607"/>
<evidence type="ECO:0000313" key="9">
    <source>
        <dbReference type="Proteomes" id="UP000198939"/>
    </source>
</evidence>
<dbReference type="Pfam" id="PF00672">
    <property type="entry name" value="HAMP"/>
    <property type="match status" value="1"/>
</dbReference>
<dbReference type="GO" id="GO:0005886">
    <property type="term" value="C:plasma membrane"/>
    <property type="evidence" value="ECO:0007669"/>
    <property type="project" value="TreeGrafter"/>
</dbReference>
<sequence length="599" mass="66379">MRISTITNWAYAVTVVLTILSGGAFILSAHSAVRERTAVETRQQLDELVDQLAIAVEQTTEDARLFVMRGEERHLQAFRSAEGEERAREHAIKGLKSTDLSPQELVALRRLESDAEALDQIEEKAIADYGNGNRDGARQTLFGPEHERLQTDLLASVQHFIDLVATRADDEFAGARARTDLWDNIAKSMLGLTAAVFIGVLYFVLKRRVATPLLRMTGIVNRLAKQDYDVEVLPDSRRDEIGEMNEAIQIFRDNGLERERLDAERRRDQKTKDHILHLMHRLQACQQQEELAEVVSLFAPQIFPHLAGHLYLMNGGRSALTSTSRWLQPSRSRDVLAPAECWGLRRGRPHISDHSRDDVPCQHLEEGDDACICIPLSAHGDTVGLLYFEGTDGGKAMVTARLYIEIIAENIGLAIANLQLRDRLTHLAIRDPLTGLLNRRSLDDEMNRLRRDTVDRPTACLMVDIDHFKRFNDEFGHDAGDHVMRQVATLMADTAGKSGSVYRFGGEEFTIVLPEATGGSAIDIAEKLRSAVEAAPVTYQGRPLGTVTVSIGIASTEDGKPAATLLQRADAALLRAKSEGRNITLVDGCDGSPNHRLAG</sequence>
<dbReference type="CDD" id="cd06225">
    <property type="entry name" value="HAMP"/>
    <property type="match status" value="1"/>
</dbReference>
<dbReference type="Gene3D" id="6.10.340.10">
    <property type="match status" value="1"/>
</dbReference>
<evidence type="ECO:0000256" key="2">
    <source>
        <dbReference type="ARBA" id="ARBA00034247"/>
    </source>
</evidence>
<dbReference type="GO" id="GO:0052621">
    <property type="term" value="F:diguanylate cyclase activity"/>
    <property type="evidence" value="ECO:0007669"/>
    <property type="project" value="UniProtKB-EC"/>
</dbReference>
<reference evidence="6" key="2">
    <citation type="submission" date="2016-10" db="EMBL/GenBank/DDBJ databases">
        <authorList>
            <person name="de Groot N.N."/>
        </authorList>
    </citation>
    <scope>NUCLEOTIDE SEQUENCE [LARGE SCALE GENOMIC DNA]</scope>
    <source>
        <strain evidence="6">CCBAU85039</strain>
    </source>
</reference>
<dbReference type="PANTHER" id="PTHR45138">
    <property type="entry name" value="REGULATORY COMPONENTS OF SENSORY TRANSDUCTION SYSTEM"/>
    <property type="match status" value="1"/>
</dbReference>
<dbReference type="EMBL" id="FOCV01000008">
    <property type="protein sequence ID" value="SEN88422.1"/>
    <property type="molecule type" value="Genomic_DNA"/>
</dbReference>
<evidence type="ECO:0000313" key="8">
    <source>
        <dbReference type="Proteomes" id="UP000183063"/>
    </source>
</evidence>